<reference evidence="3" key="1">
    <citation type="journal article" date="2011" name="Nat. Genet.">
        <title>The Arabidopsis lyrata genome sequence and the basis of rapid genome size change.</title>
        <authorList>
            <person name="Hu T.T."/>
            <person name="Pattyn P."/>
            <person name="Bakker E.G."/>
            <person name="Cao J."/>
            <person name="Cheng J.-F."/>
            <person name="Clark R.M."/>
            <person name="Fahlgren N."/>
            <person name="Fawcett J.A."/>
            <person name="Grimwood J."/>
            <person name="Gundlach H."/>
            <person name="Haberer G."/>
            <person name="Hollister J.D."/>
            <person name="Ossowski S."/>
            <person name="Ottilar R.P."/>
            <person name="Salamov A.A."/>
            <person name="Schneeberger K."/>
            <person name="Spannagl M."/>
            <person name="Wang X."/>
            <person name="Yang L."/>
            <person name="Nasrallah M.E."/>
            <person name="Bergelson J."/>
            <person name="Carrington J.C."/>
            <person name="Gaut B.S."/>
            <person name="Schmutz J."/>
            <person name="Mayer K.F.X."/>
            <person name="Van de Peer Y."/>
            <person name="Grigoriev I.V."/>
            <person name="Nordborg M."/>
            <person name="Weigel D."/>
            <person name="Guo Y.-L."/>
        </authorList>
    </citation>
    <scope>NUCLEOTIDE SEQUENCE [LARGE SCALE GENOMIC DNA]</scope>
    <source>
        <strain evidence="3">cv. MN47</strain>
    </source>
</reference>
<dbReference type="Proteomes" id="UP000008694">
    <property type="component" value="Unassembled WGS sequence"/>
</dbReference>
<accession>D7LX58</accession>
<organism evidence="3">
    <name type="scientific">Arabidopsis lyrata subsp. lyrata</name>
    <name type="common">Lyre-leaved rock-cress</name>
    <dbReference type="NCBI Taxonomy" id="81972"/>
    <lineage>
        <taxon>Eukaryota</taxon>
        <taxon>Viridiplantae</taxon>
        <taxon>Streptophyta</taxon>
        <taxon>Embryophyta</taxon>
        <taxon>Tracheophyta</taxon>
        <taxon>Spermatophyta</taxon>
        <taxon>Magnoliopsida</taxon>
        <taxon>eudicotyledons</taxon>
        <taxon>Gunneridae</taxon>
        <taxon>Pentapetalae</taxon>
        <taxon>rosids</taxon>
        <taxon>malvids</taxon>
        <taxon>Brassicales</taxon>
        <taxon>Brassicaceae</taxon>
        <taxon>Camelineae</taxon>
        <taxon>Arabidopsis</taxon>
    </lineage>
</organism>
<name>D7LX58_ARALL</name>
<sequence>MRRWISVVSCFWNGLLRLFLSLVSGFNLIVLLRLISGSKWFSIRLISVFRIDLVDLGLFSNLLDGINLRTVLEFLGIRYIRFSFWAVEIIEISRFRWISIKLLPVSRFDLVDFGLILVLSDFNIIVVDGKILGKRFKRLGLWEEEIKMGSCDGVMWVSSPVGKSKDPANLEGCFSASTTR</sequence>
<evidence type="ECO:0000313" key="3">
    <source>
        <dbReference type="Proteomes" id="UP000008694"/>
    </source>
</evidence>
<dbReference type="EMBL" id="GL348718">
    <property type="protein sequence ID" value="EFH48677.1"/>
    <property type="molecule type" value="Genomic_DNA"/>
</dbReference>
<dbReference type="Gramene" id="fgenesh1_pg.C_scaffold_6002585">
    <property type="protein sequence ID" value="fgenesh1_pg.C_scaffold_6002585"/>
    <property type="gene ID" value="fgenesh1_pg.C_scaffold_6002585"/>
</dbReference>
<dbReference type="AlphaFoldDB" id="D7LX58"/>
<proteinExistence type="predicted"/>
<evidence type="ECO:0000256" key="1">
    <source>
        <dbReference type="SAM" id="Phobius"/>
    </source>
</evidence>
<evidence type="ECO:0000313" key="2">
    <source>
        <dbReference type="EMBL" id="EFH48677.1"/>
    </source>
</evidence>
<gene>
    <name evidence="2" type="ORF">ARALYDRAFT_351992</name>
</gene>
<keyword evidence="1" id="KW-1133">Transmembrane helix</keyword>
<keyword evidence="3" id="KW-1185">Reference proteome</keyword>
<keyword evidence="1" id="KW-0812">Transmembrane</keyword>
<feature type="transmembrane region" description="Helical" evidence="1">
    <location>
        <begin position="15"/>
        <end position="35"/>
    </location>
</feature>
<dbReference type="HOGENOM" id="CLU_1498291_0_0_1"/>
<keyword evidence="1" id="KW-0472">Membrane</keyword>
<protein>
    <submittedName>
        <fullName evidence="2">Predicted protein</fullName>
    </submittedName>
</protein>